<evidence type="ECO:0000256" key="6">
    <source>
        <dbReference type="ARBA" id="ARBA00022967"/>
    </source>
</evidence>
<dbReference type="FunFam" id="3.40.50.1000:FF:000028">
    <property type="entry name" value="Calcium-transporting P-type ATPase, putative"/>
    <property type="match status" value="1"/>
</dbReference>
<evidence type="ECO:0000313" key="11">
    <source>
        <dbReference type="EMBL" id="WIM06241.1"/>
    </source>
</evidence>
<evidence type="ECO:0000256" key="5">
    <source>
        <dbReference type="ARBA" id="ARBA00022840"/>
    </source>
</evidence>
<feature type="transmembrane region" description="Helical" evidence="9">
    <location>
        <begin position="257"/>
        <end position="274"/>
    </location>
</feature>
<dbReference type="AlphaFoldDB" id="A0AA49J0A2"/>
<feature type="transmembrane region" description="Helical" evidence="9">
    <location>
        <begin position="286"/>
        <end position="308"/>
    </location>
</feature>
<dbReference type="Gene3D" id="3.40.1110.10">
    <property type="entry name" value="Calcium-transporting ATPase, cytoplasmic domain N"/>
    <property type="match status" value="1"/>
</dbReference>
<dbReference type="InterPro" id="IPR059000">
    <property type="entry name" value="ATPase_P-type_domA"/>
</dbReference>
<evidence type="ECO:0000259" key="10">
    <source>
        <dbReference type="SMART" id="SM00831"/>
    </source>
</evidence>
<dbReference type="Pfam" id="PF00689">
    <property type="entry name" value="Cation_ATPase_C"/>
    <property type="match status" value="1"/>
</dbReference>
<dbReference type="Pfam" id="PF00122">
    <property type="entry name" value="E1-E2_ATPase"/>
    <property type="match status" value="1"/>
</dbReference>
<dbReference type="PRINTS" id="PR00120">
    <property type="entry name" value="HATPASE"/>
</dbReference>
<dbReference type="SUPFAM" id="SSF81660">
    <property type="entry name" value="Metal cation-transporting ATPase, ATP-binding domain N"/>
    <property type="match status" value="1"/>
</dbReference>
<feature type="transmembrane region" description="Helical" evidence="9">
    <location>
        <begin position="804"/>
        <end position="823"/>
    </location>
</feature>
<gene>
    <name evidence="11" type="ORF">OHM77_02810</name>
</gene>
<dbReference type="GO" id="GO:0016887">
    <property type="term" value="F:ATP hydrolysis activity"/>
    <property type="evidence" value="ECO:0007669"/>
    <property type="project" value="InterPro"/>
</dbReference>
<dbReference type="EMBL" id="CP107246">
    <property type="protein sequence ID" value="WIM06241.1"/>
    <property type="molecule type" value="Genomic_DNA"/>
</dbReference>
<dbReference type="InterPro" id="IPR023299">
    <property type="entry name" value="ATPase_P-typ_cyto_dom_N"/>
</dbReference>
<proteinExistence type="inferred from homology"/>
<dbReference type="PROSITE" id="PS00154">
    <property type="entry name" value="ATPASE_E1_E2"/>
    <property type="match status" value="1"/>
</dbReference>
<evidence type="ECO:0000256" key="3">
    <source>
        <dbReference type="ARBA" id="ARBA00022692"/>
    </source>
</evidence>
<dbReference type="GO" id="GO:0016020">
    <property type="term" value="C:membrane"/>
    <property type="evidence" value="ECO:0007669"/>
    <property type="project" value="UniProtKB-SubCell"/>
</dbReference>
<dbReference type="Pfam" id="PF00690">
    <property type="entry name" value="Cation_ATPase_N"/>
    <property type="match status" value="1"/>
</dbReference>
<dbReference type="InterPro" id="IPR008250">
    <property type="entry name" value="ATPase_P-typ_transduc_dom_A_sf"/>
</dbReference>
<keyword evidence="4" id="KW-0547">Nucleotide-binding</keyword>
<dbReference type="InterPro" id="IPR004014">
    <property type="entry name" value="ATPase_P-typ_cation-transptr_N"/>
</dbReference>
<feature type="transmembrane region" description="Helical" evidence="9">
    <location>
        <begin position="872"/>
        <end position="890"/>
    </location>
</feature>
<dbReference type="SUPFAM" id="SSF56784">
    <property type="entry name" value="HAD-like"/>
    <property type="match status" value="1"/>
</dbReference>
<dbReference type="InterPro" id="IPR001757">
    <property type="entry name" value="P_typ_ATPase"/>
</dbReference>
<dbReference type="GO" id="GO:0005524">
    <property type="term" value="F:ATP binding"/>
    <property type="evidence" value="ECO:0007669"/>
    <property type="project" value="UniProtKB-KW"/>
</dbReference>
<dbReference type="KEGG" id="npv:OHM77_02810"/>
<evidence type="ECO:0000256" key="2">
    <source>
        <dbReference type="ARBA" id="ARBA00005675"/>
    </source>
</evidence>
<name>A0AA49J0A2_9PROT</name>
<dbReference type="Pfam" id="PF08282">
    <property type="entry name" value="Hydrolase_3"/>
    <property type="match status" value="1"/>
</dbReference>
<keyword evidence="7 9" id="KW-1133">Transmembrane helix</keyword>
<dbReference type="InterPro" id="IPR006068">
    <property type="entry name" value="ATPase_P-typ_cation-transptr_C"/>
</dbReference>
<keyword evidence="3 9" id="KW-0812">Transmembrane</keyword>
<feature type="transmembrane region" description="Helical" evidence="9">
    <location>
        <begin position="69"/>
        <end position="87"/>
    </location>
</feature>
<feature type="domain" description="Cation-transporting P-type ATPase N-terminal" evidence="10">
    <location>
        <begin position="15"/>
        <end position="89"/>
    </location>
</feature>
<accession>A0AA49J0A2</accession>
<dbReference type="SFLD" id="SFLDS00003">
    <property type="entry name" value="Haloacid_Dehalogenase"/>
    <property type="match status" value="1"/>
</dbReference>
<feature type="transmembrane region" description="Helical" evidence="9">
    <location>
        <begin position="774"/>
        <end position="792"/>
    </location>
</feature>
<evidence type="ECO:0000256" key="8">
    <source>
        <dbReference type="ARBA" id="ARBA00023136"/>
    </source>
</evidence>
<comment type="similarity">
    <text evidence="2">Belongs to the cation transport ATPase (P-type) (TC 3.A.3) family. Type IIA subfamily.</text>
</comment>
<dbReference type="Proteomes" id="UP001234916">
    <property type="component" value="Chromosome"/>
</dbReference>
<protein>
    <submittedName>
        <fullName evidence="11">Cation-translocating P-type ATPase</fullName>
    </submittedName>
</protein>
<dbReference type="InterPro" id="IPR023214">
    <property type="entry name" value="HAD_sf"/>
</dbReference>
<dbReference type="Gene3D" id="3.40.50.1000">
    <property type="entry name" value="HAD superfamily/HAD-like"/>
    <property type="match status" value="1"/>
</dbReference>
<dbReference type="Pfam" id="PF13246">
    <property type="entry name" value="Cation_ATPase"/>
    <property type="match status" value="1"/>
</dbReference>
<keyword evidence="6" id="KW-1278">Translocase</keyword>
<sequence>MSDPSSLPRPDDDPAWHARTTAAVAVALGVAPAAGLDAAEAATRLARHGPNQLASKPPRPAWLKFLDQFRNFLVIVLLGAAVLAGAVGDLKDALVIAIVVLLNATLGFFQEHRAEAALAALKNMLAPTARVRRDGHAALIPAVDLVPGDILLLEAGDRIPADARVLHAHAAEVAEAALTGESHAVGKNPEAVEQKSALAERRCMVFMNTVVTRGRVEAIVVATGMHSEMGKIAGMLAEAAESATPLQVQLDALGKRLAVIAGVVVSLIFVIGILRGDDLVQTAMTAIALAVAAIPEGLPAVVTVTLALGMHRMAKRHAIVKKLAAVETLGCTTVICSDKTGTLTLNQMTARRVSAFGRRFAVSGEGYGGEGGIEAEDGHAIPDWAALLTPAALCSDSRIQDSELIGDPTEGALLALARKAGVDAEQLNEKYPRIAEIPFDSAHKFMATFHHDGAVVRMWLKGAPDVLLARASHHLMPEGEQPLDDAARGDYVAQNTALAEAAMRVLALAGRDIPAADFDPAASPEALMAWANDLSLIALVGIIDPPRPEAREAIRVCQAAGITVKMITGDHRATAAAIARELGLVGEAREGREIEGLSAVDLSKMVERTAVFARVSPEHKLLIVAALKARGHVVAMTGDGVNDAPALKTADIGVAMGITGTEVTKEAATLVLTDDNFASIVHAVEEGRTIYDNIVKFVRFQLSTNIGAILTVLGAPLLGMPTPFTAIQILWVNIIMDGPPAMTLGVEPARPGIMHSPPRPSDAHILSLERLWRLGLYGLTMAVGTLAAYAWGEHEGRGGGSGHAYAVTLAFTTFVLFQFFNIFNARAEYGSAFNRQFFSNGKLWLALAAVVGLQVLAVHWGPAQSVFDTVDLGLGDWCLAAAIASSTLLLEEARKLMLKCFSAKGH</sequence>
<dbReference type="Gene3D" id="2.70.150.10">
    <property type="entry name" value="Calcium-transporting ATPase, cytoplasmic transduction domain A"/>
    <property type="match status" value="1"/>
</dbReference>
<feature type="transmembrane region" description="Helical" evidence="9">
    <location>
        <begin position="93"/>
        <end position="109"/>
    </location>
</feature>
<feature type="transmembrane region" description="Helical" evidence="9">
    <location>
        <begin position="843"/>
        <end position="860"/>
    </location>
</feature>
<dbReference type="InterPro" id="IPR036412">
    <property type="entry name" value="HAD-like_sf"/>
</dbReference>
<evidence type="ECO:0000256" key="1">
    <source>
        <dbReference type="ARBA" id="ARBA00004141"/>
    </source>
</evidence>
<dbReference type="InterPro" id="IPR018303">
    <property type="entry name" value="ATPase_P-typ_P_site"/>
</dbReference>
<dbReference type="NCBIfam" id="TIGR01494">
    <property type="entry name" value="ATPase_P-type"/>
    <property type="match status" value="2"/>
</dbReference>
<dbReference type="GO" id="GO:0015662">
    <property type="term" value="F:P-type ion transporter activity"/>
    <property type="evidence" value="ECO:0007669"/>
    <property type="project" value="UniProtKB-ARBA"/>
</dbReference>
<dbReference type="PANTHER" id="PTHR42861">
    <property type="entry name" value="CALCIUM-TRANSPORTING ATPASE"/>
    <property type="match status" value="1"/>
</dbReference>
<evidence type="ECO:0000256" key="9">
    <source>
        <dbReference type="SAM" id="Phobius"/>
    </source>
</evidence>
<evidence type="ECO:0000256" key="4">
    <source>
        <dbReference type="ARBA" id="ARBA00022741"/>
    </source>
</evidence>
<keyword evidence="8 9" id="KW-0472">Membrane</keyword>
<evidence type="ECO:0000256" key="7">
    <source>
        <dbReference type="ARBA" id="ARBA00022989"/>
    </source>
</evidence>
<dbReference type="SMART" id="SM00831">
    <property type="entry name" value="Cation_ATPase_N"/>
    <property type="match status" value="1"/>
</dbReference>
<organism evidence="11">
    <name type="scientific">Candidatus Nitricoxidivorans perseverans</name>
    <dbReference type="NCBI Taxonomy" id="2975601"/>
    <lineage>
        <taxon>Bacteria</taxon>
        <taxon>Pseudomonadati</taxon>
        <taxon>Pseudomonadota</taxon>
        <taxon>Betaproteobacteria</taxon>
        <taxon>Nitrosomonadales</taxon>
        <taxon>Sterolibacteriaceae</taxon>
        <taxon>Candidatus Nitricoxidivorans</taxon>
    </lineage>
</organism>
<dbReference type="SUPFAM" id="SSF81665">
    <property type="entry name" value="Calcium ATPase, transmembrane domain M"/>
    <property type="match status" value="1"/>
</dbReference>
<dbReference type="SFLD" id="SFLDG00002">
    <property type="entry name" value="C1.7:_P-type_atpase_like"/>
    <property type="match status" value="1"/>
</dbReference>
<dbReference type="Gene3D" id="1.20.1110.10">
    <property type="entry name" value="Calcium-transporting ATPase, transmembrane domain"/>
    <property type="match status" value="1"/>
</dbReference>
<reference evidence="11" key="1">
    <citation type="journal article" date="2023" name="Nat. Microbiol.">
        <title>Enrichment and characterization of a nitric oxide-reducing microbial community in a continuous bioreactor.</title>
        <authorList>
            <person name="Garrido-Amador P."/>
            <person name="Stortenbeker N."/>
            <person name="Wessels H.J.C.T."/>
            <person name="Speth D.R."/>
            <person name="Garcia-Heredia I."/>
            <person name="Kartal B."/>
        </authorList>
    </citation>
    <scope>NUCLEOTIDE SEQUENCE</scope>
    <source>
        <strain evidence="11">MAG1</strain>
    </source>
</reference>
<dbReference type="SFLD" id="SFLDF00027">
    <property type="entry name" value="p-type_atpase"/>
    <property type="match status" value="1"/>
</dbReference>
<comment type="subcellular location">
    <subcellularLocation>
        <location evidence="1">Membrane</location>
        <topology evidence="1">Multi-pass membrane protein</topology>
    </subcellularLocation>
</comment>
<dbReference type="InterPro" id="IPR023298">
    <property type="entry name" value="ATPase_P-typ_TM_dom_sf"/>
</dbReference>
<dbReference type="InterPro" id="IPR044492">
    <property type="entry name" value="P_typ_ATPase_HD_dom"/>
</dbReference>
<dbReference type="PRINTS" id="PR00119">
    <property type="entry name" value="CATATPASE"/>
</dbReference>
<dbReference type="SUPFAM" id="SSF81653">
    <property type="entry name" value="Calcium ATPase, transduction domain A"/>
    <property type="match status" value="1"/>
</dbReference>
<keyword evidence="5" id="KW-0067">ATP-binding</keyword>